<keyword evidence="2" id="KW-1185">Reference proteome</keyword>
<sequence length="123" mass="14265">MVSKQKKPFFFCYAFYSICFFFDLSHPFHLQSQLQTTEIDTLLSMKISTDNDSDEDRRTPGRTSRPGFSLHLRRFRVGDTSLSPSSSSFCNSLTIATRIKRRNFQKALSVSLKILVLKLFRNL</sequence>
<reference evidence="1 2" key="2">
    <citation type="journal article" date="2022" name="Mol. Ecol. Resour.">
        <title>The genomes of chicory, endive, great burdock and yacon provide insights into Asteraceae paleo-polyploidization history and plant inulin production.</title>
        <authorList>
            <person name="Fan W."/>
            <person name="Wang S."/>
            <person name="Wang H."/>
            <person name="Wang A."/>
            <person name="Jiang F."/>
            <person name="Liu H."/>
            <person name="Zhao H."/>
            <person name="Xu D."/>
            <person name="Zhang Y."/>
        </authorList>
    </citation>
    <scope>NUCLEOTIDE SEQUENCE [LARGE SCALE GENOMIC DNA]</scope>
    <source>
        <strain evidence="2">cv. Punajuju</strain>
        <tissue evidence="1">Leaves</tissue>
    </source>
</reference>
<name>A0ACB8ZUW0_CICIN</name>
<reference evidence="2" key="1">
    <citation type="journal article" date="2022" name="Mol. Ecol. Resour.">
        <title>The genomes of chicory, endive, great burdock and yacon provide insights into Asteraceae palaeo-polyploidization history and plant inulin production.</title>
        <authorList>
            <person name="Fan W."/>
            <person name="Wang S."/>
            <person name="Wang H."/>
            <person name="Wang A."/>
            <person name="Jiang F."/>
            <person name="Liu H."/>
            <person name="Zhao H."/>
            <person name="Xu D."/>
            <person name="Zhang Y."/>
        </authorList>
    </citation>
    <scope>NUCLEOTIDE SEQUENCE [LARGE SCALE GENOMIC DNA]</scope>
    <source>
        <strain evidence="2">cv. Punajuju</strain>
    </source>
</reference>
<gene>
    <name evidence="1" type="ORF">L2E82_45941</name>
</gene>
<comment type="caution">
    <text evidence="1">The sequence shown here is derived from an EMBL/GenBank/DDBJ whole genome shotgun (WGS) entry which is preliminary data.</text>
</comment>
<accession>A0ACB8ZUW0</accession>
<organism evidence="1 2">
    <name type="scientific">Cichorium intybus</name>
    <name type="common">Chicory</name>
    <dbReference type="NCBI Taxonomy" id="13427"/>
    <lineage>
        <taxon>Eukaryota</taxon>
        <taxon>Viridiplantae</taxon>
        <taxon>Streptophyta</taxon>
        <taxon>Embryophyta</taxon>
        <taxon>Tracheophyta</taxon>
        <taxon>Spermatophyta</taxon>
        <taxon>Magnoliopsida</taxon>
        <taxon>eudicotyledons</taxon>
        <taxon>Gunneridae</taxon>
        <taxon>Pentapetalae</taxon>
        <taxon>asterids</taxon>
        <taxon>campanulids</taxon>
        <taxon>Asterales</taxon>
        <taxon>Asteraceae</taxon>
        <taxon>Cichorioideae</taxon>
        <taxon>Cichorieae</taxon>
        <taxon>Cichoriinae</taxon>
        <taxon>Cichorium</taxon>
    </lineage>
</organism>
<evidence type="ECO:0000313" key="2">
    <source>
        <dbReference type="Proteomes" id="UP001055811"/>
    </source>
</evidence>
<dbReference type="EMBL" id="CM042016">
    <property type="protein sequence ID" value="KAI3701288.1"/>
    <property type="molecule type" value="Genomic_DNA"/>
</dbReference>
<evidence type="ECO:0000313" key="1">
    <source>
        <dbReference type="EMBL" id="KAI3701288.1"/>
    </source>
</evidence>
<proteinExistence type="predicted"/>
<dbReference type="Proteomes" id="UP001055811">
    <property type="component" value="Linkage Group LG08"/>
</dbReference>
<protein>
    <submittedName>
        <fullName evidence="1">Uncharacterized protein</fullName>
    </submittedName>
</protein>